<dbReference type="PROSITE" id="PS50922">
    <property type="entry name" value="TLC"/>
    <property type="match status" value="1"/>
</dbReference>
<protein>
    <submittedName>
        <fullName evidence="9">Transmembrane protein 56-B-like</fullName>
    </submittedName>
</protein>
<dbReference type="SMART" id="SM00724">
    <property type="entry name" value="TLC"/>
    <property type="match status" value="1"/>
</dbReference>
<dbReference type="KEGG" id="bbel:109483439"/>
<evidence type="ECO:0000256" key="1">
    <source>
        <dbReference type="ARBA" id="ARBA00004141"/>
    </source>
</evidence>
<keyword evidence="4 5" id="KW-0472">Membrane</keyword>
<dbReference type="OrthoDB" id="10266980at2759"/>
<name>A0A6P4ZYK6_BRABE</name>
<dbReference type="GO" id="GO:0016020">
    <property type="term" value="C:membrane"/>
    <property type="evidence" value="ECO:0007669"/>
    <property type="project" value="UniProtKB-SubCell"/>
</dbReference>
<feature type="transmembrane region" description="Helical" evidence="6">
    <location>
        <begin position="215"/>
        <end position="234"/>
    </location>
</feature>
<dbReference type="PANTHER" id="PTHR13439:SF0">
    <property type="entry name" value="TOPOISOMERASE I DAMAGE AFFECTED PROTEIN 4"/>
    <property type="match status" value="1"/>
</dbReference>
<evidence type="ECO:0000256" key="4">
    <source>
        <dbReference type="ARBA" id="ARBA00023136"/>
    </source>
</evidence>
<comment type="subcellular location">
    <subcellularLocation>
        <location evidence="1">Membrane</location>
        <topology evidence="1">Multi-pass membrane protein</topology>
    </subcellularLocation>
</comment>
<feature type="domain" description="TLC" evidence="7">
    <location>
        <begin position="43"/>
        <end position="245"/>
    </location>
</feature>
<evidence type="ECO:0000259" key="7">
    <source>
        <dbReference type="PROSITE" id="PS50922"/>
    </source>
</evidence>
<dbReference type="InterPro" id="IPR006634">
    <property type="entry name" value="TLC-dom"/>
</dbReference>
<dbReference type="GO" id="GO:0005783">
    <property type="term" value="C:endoplasmic reticulum"/>
    <property type="evidence" value="ECO:0007669"/>
    <property type="project" value="TreeGrafter"/>
</dbReference>
<dbReference type="Proteomes" id="UP000515135">
    <property type="component" value="Unplaced"/>
</dbReference>
<accession>A0A6P4ZYK6</accession>
<keyword evidence="3 6" id="KW-1133">Transmembrane helix</keyword>
<evidence type="ECO:0000256" key="3">
    <source>
        <dbReference type="ARBA" id="ARBA00022989"/>
    </source>
</evidence>
<evidence type="ECO:0000256" key="6">
    <source>
        <dbReference type="SAM" id="Phobius"/>
    </source>
</evidence>
<feature type="transmembrane region" description="Helical" evidence="6">
    <location>
        <begin position="170"/>
        <end position="195"/>
    </location>
</feature>
<evidence type="ECO:0000256" key="5">
    <source>
        <dbReference type="PROSITE-ProRule" id="PRU00205"/>
    </source>
</evidence>
<dbReference type="Pfam" id="PF03798">
    <property type="entry name" value="TRAM_LAG1_CLN8"/>
    <property type="match status" value="1"/>
</dbReference>
<feature type="transmembrane region" description="Helical" evidence="6">
    <location>
        <begin position="115"/>
        <end position="134"/>
    </location>
</feature>
<proteinExistence type="predicted"/>
<evidence type="ECO:0000313" key="8">
    <source>
        <dbReference type="Proteomes" id="UP000515135"/>
    </source>
</evidence>
<sequence length="255" mass="29441">MALPTIYVITVAVTAVTLGIICLLVAPRLLRRFVPKYAELPISTRVEFDTRVMSVCHSTVVGLLSIFAALDVDSTKPDIIRYDSFLVKLNCAIVVGYMVIDTLLLCLFWKHKGSVLFLFHHIVATWVLLTFLVYNNLPYFANSLLIMEVANPFMHLRWMMGRLETPKTSLIYAVNQLTVTVLFFLFRLANAVLYWKYTYVILQKEEYYGLELTTIFGHLLGGVIFHLMNVYWFWKIWKGTVKMAKHFLAVQKKLT</sequence>
<dbReference type="PANTHER" id="PTHR13439">
    <property type="entry name" value="CT120 PROTEIN"/>
    <property type="match status" value="1"/>
</dbReference>
<dbReference type="InterPro" id="IPR050846">
    <property type="entry name" value="TLCD"/>
</dbReference>
<keyword evidence="2 5" id="KW-0812">Transmembrane</keyword>
<feature type="transmembrane region" description="Helical" evidence="6">
    <location>
        <begin position="85"/>
        <end position="108"/>
    </location>
</feature>
<evidence type="ECO:0000256" key="2">
    <source>
        <dbReference type="ARBA" id="ARBA00022692"/>
    </source>
</evidence>
<dbReference type="AlphaFoldDB" id="A0A6P4ZYK6"/>
<keyword evidence="8" id="KW-1185">Reference proteome</keyword>
<reference evidence="9" key="1">
    <citation type="submission" date="2025-08" db="UniProtKB">
        <authorList>
            <consortium name="RefSeq"/>
        </authorList>
    </citation>
    <scope>IDENTIFICATION</scope>
    <source>
        <tissue evidence="9">Gonad</tissue>
    </source>
</reference>
<gene>
    <name evidence="9" type="primary">LOC109483439</name>
</gene>
<dbReference type="RefSeq" id="XP_019642028.1">
    <property type="nucleotide sequence ID" value="XM_019786469.1"/>
</dbReference>
<feature type="transmembrane region" description="Helical" evidence="6">
    <location>
        <begin position="6"/>
        <end position="30"/>
    </location>
</feature>
<dbReference type="GeneID" id="109483439"/>
<evidence type="ECO:0000313" key="9">
    <source>
        <dbReference type="RefSeq" id="XP_019642028.1"/>
    </source>
</evidence>
<dbReference type="GO" id="GO:0055088">
    <property type="term" value="P:lipid homeostasis"/>
    <property type="evidence" value="ECO:0007669"/>
    <property type="project" value="TreeGrafter"/>
</dbReference>
<organism evidence="8 9">
    <name type="scientific">Branchiostoma belcheri</name>
    <name type="common">Amphioxus</name>
    <dbReference type="NCBI Taxonomy" id="7741"/>
    <lineage>
        <taxon>Eukaryota</taxon>
        <taxon>Metazoa</taxon>
        <taxon>Chordata</taxon>
        <taxon>Cephalochordata</taxon>
        <taxon>Leptocardii</taxon>
        <taxon>Amphioxiformes</taxon>
        <taxon>Branchiostomatidae</taxon>
        <taxon>Branchiostoma</taxon>
    </lineage>
</organism>